<keyword evidence="1" id="KW-1133">Transmembrane helix</keyword>
<keyword evidence="1" id="KW-0812">Transmembrane</keyword>
<protein>
    <submittedName>
        <fullName evidence="2">Fibroin heavy chain DOUBLE-LAYERED-SHEETS, FIBROIN FOLDING INITIATION.0A</fullName>
    </submittedName>
</protein>
<evidence type="ECO:0000256" key="1">
    <source>
        <dbReference type="SAM" id="Phobius"/>
    </source>
</evidence>
<evidence type="ECO:0000313" key="2">
    <source>
        <dbReference type="EMBL" id="DAF54959.1"/>
    </source>
</evidence>
<dbReference type="EMBL" id="BK032683">
    <property type="protein sequence ID" value="DAF54959.1"/>
    <property type="molecule type" value="Genomic_DNA"/>
</dbReference>
<proteinExistence type="predicted"/>
<reference evidence="2" key="1">
    <citation type="journal article" date="2021" name="Proc. Natl. Acad. Sci. U.S.A.">
        <title>A Catalog of Tens of Thousands of Viruses from Human Metagenomes Reveals Hidden Associations with Chronic Diseases.</title>
        <authorList>
            <person name="Tisza M.J."/>
            <person name="Buck C.B."/>
        </authorList>
    </citation>
    <scope>NUCLEOTIDE SEQUENCE</scope>
    <source>
        <strain evidence="2">CtHOG1</strain>
    </source>
</reference>
<keyword evidence="1" id="KW-0472">Membrane</keyword>
<accession>A0A8S5SW89</accession>
<organism evidence="2">
    <name type="scientific">Siphoviridae sp. ctHOG1</name>
    <dbReference type="NCBI Taxonomy" id="2827829"/>
    <lineage>
        <taxon>Viruses</taxon>
        <taxon>Duplodnaviria</taxon>
        <taxon>Heunggongvirae</taxon>
        <taxon>Uroviricota</taxon>
        <taxon>Caudoviricetes</taxon>
    </lineage>
</organism>
<name>A0A8S5SW89_9CAUD</name>
<feature type="transmembrane region" description="Helical" evidence="1">
    <location>
        <begin position="6"/>
        <end position="27"/>
    </location>
</feature>
<sequence>MNTADLIISIVFVCINSTALFLIYRSISRWMTRNEKKIDNLEHAVLKIDDYIKYSSHTIDAVYIDAQNRLIEQFVKDEDYERAAIVKKNRQLVEAAVLEEMKRRMKEKEAELFKDSINKEYNQKKGDTKEG</sequence>